<reference evidence="2 3" key="1">
    <citation type="submission" date="2019-06" db="EMBL/GenBank/DDBJ databases">
        <title>Whole genome shotgun sequence of Streptomyces gardneri NBRC 12865.</title>
        <authorList>
            <person name="Hosoyama A."/>
            <person name="Uohara A."/>
            <person name="Ohji S."/>
            <person name="Ichikawa N."/>
        </authorList>
    </citation>
    <scope>NUCLEOTIDE SEQUENCE [LARGE SCALE GENOMIC DNA]</scope>
    <source>
        <strain evidence="2 3">NBRC 12865</strain>
    </source>
</reference>
<evidence type="ECO:0000313" key="2">
    <source>
        <dbReference type="EMBL" id="GEB54696.1"/>
    </source>
</evidence>
<feature type="compositionally biased region" description="Low complexity" evidence="1">
    <location>
        <begin position="17"/>
        <end position="46"/>
    </location>
</feature>
<organism evidence="2 3">
    <name type="scientific">Streptomyces gardneri</name>
    <dbReference type="NCBI Taxonomy" id="66892"/>
    <lineage>
        <taxon>Bacteria</taxon>
        <taxon>Bacillati</taxon>
        <taxon>Actinomycetota</taxon>
        <taxon>Actinomycetes</taxon>
        <taxon>Kitasatosporales</taxon>
        <taxon>Streptomycetaceae</taxon>
        <taxon>Streptomyces</taxon>
    </lineage>
</organism>
<feature type="compositionally biased region" description="Gly residues" evidence="1">
    <location>
        <begin position="1"/>
        <end position="11"/>
    </location>
</feature>
<accession>A0A4Y3RAE7</accession>
<dbReference type="Proteomes" id="UP000315226">
    <property type="component" value="Unassembled WGS sequence"/>
</dbReference>
<dbReference type="EMBL" id="BJMN01000002">
    <property type="protein sequence ID" value="GEB54696.1"/>
    <property type="molecule type" value="Genomic_DNA"/>
</dbReference>
<protein>
    <submittedName>
        <fullName evidence="2">Uncharacterized protein</fullName>
    </submittedName>
</protein>
<proteinExistence type="predicted"/>
<feature type="region of interest" description="Disordered" evidence="1">
    <location>
        <begin position="1"/>
        <end position="59"/>
    </location>
</feature>
<feature type="region of interest" description="Disordered" evidence="1">
    <location>
        <begin position="256"/>
        <end position="276"/>
    </location>
</feature>
<comment type="caution">
    <text evidence="2">The sequence shown here is derived from an EMBL/GenBank/DDBJ whole genome shotgun (WGS) entry which is preliminary data.</text>
</comment>
<keyword evidence="3" id="KW-1185">Reference proteome</keyword>
<gene>
    <name evidence="2" type="ORF">SGA01_03010</name>
</gene>
<evidence type="ECO:0000313" key="3">
    <source>
        <dbReference type="Proteomes" id="UP000315226"/>
    </source>
</evidence>
<evidence type="ECO:0000256" key="1">
    <source>
        <dbReference type="SAM" id="MobiDB-lite"/>
    </source>
</evidence>
<name>A0A4Y3RAE7_9ACTN</name>
<dbReference type="AlphaFoldDB" id="A0A4Y3RAE7"/>
<sequence>MAVTGCSGGGAEAPVRPGATTSPSTTGSGAGEPAGPAPKPSSTATAARDDQYTFPEKALPSSKTEALAFVRSVTITADGFGAGFRRADPYEGDPTRWSVLGRDCLWRREPLPPHVRASLTREFVKPGAGGKEAARVKVTVTVHESVTAADRDMAVSLETSMRCPEQRLSTTERIRKLWSRGDSHGGMRAAISDDDLNETGEYTSGNGVWNGFSWYKYRLGPITLSVTARSGGGETEAEEAETTTGVASGIGLVGADIDRRGAQRGKQLDDKGAGDE</sequence>